<evidence type="ECO:0000256" key="1">
    <source>
        <dbReference type="SAM" id="MobiDB-lite"/>
    </source>
</evidence>
<dbReference type="EMBL" id="JACEEZ010011076">
    <property type="protein sequence ID" value="KAG0721483.1"/>
    <property type="molecule type" value="Genomic_DNA"/>
</dbReference>
<evidence type="ECO:0000313" key="3">
    <source>
        <dbReference type="Proteomes" id="UP000770661"/>
    </source>
</evidence>
<accession>A0A8J4Y7C3</accession>
<proteinExistence type="predicted"/>
<feature type="region of interest" description="Disordered" evidence="1">
    <location>
        <begin position="160"/>
        <end position="213"/>
    </location>
</feature>
<dbReference type="Proteomes" id="UP000770661">
    <property type="component" value="Unassembled WGS sequence"/>
</dbReference>
<reference evidence="2" key="1">
    <citation type="submission" date="2020-07" db="EMBL/GenBank/DDBJ databases">
        <title>The High-quality genome of the commercially important snow crab, Chionoecetes opilio.</title>
        <authorList>
            <person name="Jeong J.-H."/>
            <person name="Ryu S."/>
        </authorList>
    </citation>
    <scope>NUCLEOTIDE SEQUENCE</scope>
    <source>
        <strain evidence="2">MADBK_172401_WGS</strain>
        <tissue evidence="2">Digestive gland</tissue>
    </source>
</reference>
<evidence type="ECO:0000313" key="2">
    <source>
        <dbReference type="EMBL" id="KAG0721483.1"/>
    </source>
</evidence>
<feature type="region of interest" description="Disordered" evidence="1">
    <location>
        <begin position="91"/>
        <end position="113"/>
    </location>
</feature>
<gene>
    <name evidence="2" type="ORF">GWK47_046411</name>
</gene>
<keyword evidence="3" id="KW-1185">Reference proteome</keyword>
<name>A0A8J4Y7C3_CHIOP</name>
<feature type="compositionally biased region" description="Polar residues" evidence="1">
    <location>
        <begin position="185"/>
        <end position="213"/>
    </location>
</feature>
<dbReference type="AlphaFoldDB" id="A0A8J4Y7C3"/>
<sequence length="213" mass="23174">MEEKSLKTSCIYSTLPAHLPPLPWGTTVPTRHPIPQHPLSLLRPTPVIYKKMRRNSTTLFTTLTLNLDTPPEVTRRDPYRQPLRGIRYQPSAEAAGEEEPAGRPTSGSLASLTSSGYDSLKKKFTHELGGLEPLTECAGTLHIASSRLRQHNTRCNGYTTSRSQEVFGEGEEGEGGLAGEVPGHSRNSSNTSHGSHASGYASINSQSESGHMR</sequence>
<comment type="caution">
    <text evidence="2">The sequence shown here is derived from an EMBL/GenBank/DDBJ whole genome shotgun (WGS) entry which is preliminary data.</text>
</comment>
<organism evidence="2 3">
    <name type="scientific">Chionoecetes opilio</name>
    <name type="common">Atlantic snow crab</name>
    <name type="synonym">Cancer opilio</name>
    <dbReference type="NCBI Taxonomy" id="41210"/>
    <lineage>
        <taxon>Eukaryota</taxon>
        <taxon>Metazoa</taxon>
        <taxon>Ecdysozoa</taxon>
        <taxon>Arthropoda</taxon>
        <taxon>Crustacea</taxon>
        <taxon>Multicrustacea</taxon>
        <taxon>Malacostraca</taxon>
        <taxon>Eumalacostraca</taxon>
        <taxon>Eucarida</taxon>
        <taxon>Decapoda</taxon>
        <taxon>Pleocyemata</taxon>
        <taxon>Brachyura</taxon>
        <taxon>Eubrachyura</taxon>
        <taxon>Majoidea</taxon>
        <taxon>Majidae</taxon>
        <taxon>Chionoecetes</taxon>
    </lineage>
</organism>
<protein>
    <submittedName>
        <fullName evidence="2">Uncharacterized protein</fullName>
    </submittedName>
</protein>